<evidence type="ECO:0000256" key="1">
    <source>
        <dbReference type="ARBA" id="ARBA00010641"/>
    </source>
</evidence>
<dbReference type="EMBL" id="FNRJ01000001">
    <property type="protein sequence ID" value="SEA05372.1"/>
    <property type="molecule type" value="Genomic_DNA"/>
</dbReference>
<dbReference type="InterPro" id="IPR039425">
    <property type="entry name" value="RNA_pol_sigma-70-like"/>
</dbReference>
<dbReference type="GO" id="GO:0006352">
    <property type="term" value="P:DNA-templated transcription initiation"/>
    <property type="evidence" value="ECO:0007669"/>
    <property type="project" value="InterPro"/>
</dbReference>
<dbReference type="InterPro" id="IPR013324">
    <property type="entry name" value="RNA_pol_sigma_r3/r4-like"/>
</dbReference>
<dbReference type="Pfam" id="PF04542">
    <property type="entry name" value="Sigma70_r2"/>
    <property type="match status" value="1"/>
</dbReference>
<evidence type="ECO:0000256" key="2">
    <source>
        <dbReference type="ARBA" id="ARBA00023015"/>
    </source>
</evidence>
<reference evidence="8" key="1">
    <citation type="submission" date="2016-10" db="EMBL/GenBank/DDBJ databases">
        <authorList>
            <person name="Varghese N."/>
            <person name="Submissions S."/>
        </authorList>
    </citation>
    <scope>NUCLEOTIDE SEQUENCE [LARGE SCALE GENOMIC DNA]</scope>
    <source>
        <strain evidence="8">DSM 11526</strain>
    </source>
</reference>
<keyword evidence="3" id="KW-0731">Sigma factor</keyword>
<dbReference type="Proteomes" id="UP000242469">
    <property type="component" value="Unassembled WGS sequence"/>
</dbReference>
<evidence type="ECO:0000256" key="3">
    <source>
        <dbReference type="ARBA" id="ARBA00023082"/>
    </source>
</evidence>
<dbReference type="PANTHER" id="PTHR43133">
    <property type="entry name" value="RNA POLYMERASE ECF-TYPE SIGMA FACTO"/>
    <property type="match status" value="1"/>
</dbReference>
<dbReference type="GO" id="GO:0016987">
    <property type="term" value="F:sigma factor activity"/>
    <property type="evidence" value="ECO:0007669"/>
    <property type="project" value="UniProtKB-KW"/>
</dbReference>
<dbReference type="NCBIfam" id="TIGR02937">
    <property type="entry name" value="sigma70-ECF"/>
    <property type="match status" value="1"/>
</dbReference>
<name>A0A1H3Y3G3_9GAMM</name>
<dbReference type="InterPro" id="IPR014284">
    <property type="entry name" value="RNA_pol_sigma-70_dom"/>
</dbReference>
<protein>
    <submittedName>
        <fullName evidence="7">RNA polymerase sigma-70 factor, ECF subfamily</fullName>
    </submittedName>
</protein>
<evidence type="ECO:0000256" key="4">
    <source>
        <dbReference type="ARBA" id="ARBA00023163"/>
    </source>
</evidence>
<dbReference type="Pfam" id="PF08281">
    <property type="entry name" value="Sigma70_r4_2"/>
    <property type="match status" value="1"/>
</dbReference>
<evidence type="ECO:0000259" key="6">
    <source>
        <dbReference type="Pfam" id="PF08281"/>
    </source>
</evidence>
<sequence length="167" mass="19415">MRKQHIKSHPVASLYVENQSWLRGWLYRKVGCTHLAADLVQDTFERLLKRESYGDVEKSGAYLKTTARNLVIDHWRRKALEAAYMEALHIQGEAYHPSPEEQHMHLDLLNRIDQVVQRLPVQTRQVFLRVQLEGWGYAKVAESLGISVSTVKRHLKAALLECCFYCE</sequence>
<keyword evidence="2" id="KW-0805">Transcription regulation</keyword>
<dbReference type="InterPro" id="IPR007627">
    <property type="entry name" value="RNA_pol_sigma70_r2"/>
</dbReference>
<feature type="domain" description="RNA polymerase sigma-70 region 2" evidence="5">
    <location>
        <begin position="14"/>
        <end position="79"/>
    </location>
</feature>
<evidence type="ECO:0000259" key="5">
    <source>
        <dbReference type="Pfam" id="PF04542"/>
    </source>
</evidence>
<comment type="similarity">
    <text evidence="1">Belongs to the sigma-70 factor family. ECF subfamily.</text>
</comment>
<organism evidence="7 8">
    <name type="scientific">Marinobacterium iners DSM 11526</name>
    <dbReference type="NCBI Taxonomy" id="1122198"/>
    <lineage>
        <taxon>Bacteria</taxon>
        <taxon>Pseudomonadati</taxon>
        <taxon>Pseudomonadota</taxon>
        <taxon>Gammaproteobacteria</taxon>
        <taxon>Oceanospirillales</taxon>
        <taxon>Oceanospirillaceae</taxon>
        <taxon>Marinobacterium</taxon>
    </lineage>
</organism>
<dbReference type="Gene3D" id="1.10.1740.10">
    <property type="match status" value="1"/>
</dbReference>
<dbReference type="PANTHER" id="PTHR43133:SF63">
    <property type="entry name" value="RNA POLYMERASE SIGMA FACTOR FECI-RELATED"/>
    <property type="match status" value="1"/>
</dbReference>
<dbReference type="AlphaFoldDB" id="A0A1H3Y3G3"/>
<dbReference type="OrthoDB" id="9797134at2"/>
<dbReference type="InterPro" id="IPR013249">
    <property type="entry name" value="RNA_pol_sigma70_r4_t2"/>
</dbReference>
<dbReference type="SUPFAM" id="SSF88659">
    <property type="entry name" value="Sigma3 and sigma4 domains of RNA polymerase sigma factors"/>
    <property type="match status" value="1"/>
</dbReference>
<feature type="domain" description="RNA polymerase sigma factor 70 region 4 type 2" evidence="6">
    <location>
        <begin position="110"/>
        <end position="162"/>
    </location>
</feature>
<dbReference type="GO" id="GO:0003677">
    <property type="term" value="F:DNA binding"/>
    <property type="evidence" value="ECO:0007669"/>
    <property type="project" value="InterPro"/>
</dbReference>
<dbReference type="SUPFAM" id="SSF88946">
    <property type="entry name" value="Sigma2 domain of RNA polymerase sigma factors"/>
    <property type="match status" value="1"/>
</dbReference>
<dbReference type="InterPro" id="IPR013325">
    <property type="entry name" value="RNA_pol_sigma_r2"/>
</dbReference>
<gene>
    <name evidence="7" type="ORF">SAMN02745729_101342</name>
</gene>
<keyword evidence="4" id="KW-0804">Transcription</keyword>
<dbReference type="Gene3D" id="1.10.10.10">
    <property type="entry name" value="Winged helix-like DNA-binding domain superfamily/Winged helix DNA-binding domain"/>
    <property type="match status" value="1"/>
</dbReference>
<accession>A0A1H3Y3G3</accession>
<evidence type="ECO:0000313" key="8">
    <source>
        <dbReference type="Proteomes" id="UP000242469"/>
    </source>
</evidence>
<dbReference type="InterPro" id="IPR036388">
    <property type="entry name" value="WH-like_DNA-bd_sf"/>
</dbReference>
<evidence type="ECO:0000313" key="7">
    <source>
        <dbReference type="EMBL" id="SEA05372.1"/>
    </source>
</evidence>
<dbReference type="STRING" id="1122198.SAMN02745729_101342"/>
<proteinExistence type="inferred from homology"/>
<dbReference type="RefSeq" id="WP_091822105.1">
    <property type="nucleotide sequence ID" value="NZ_FNRJ01000001.1"/>
</dbReference>
<keyword evidence="8" id="KW-1185">Reference proteome</keyword>